<evidence type="ECO:0000256" key="4">
    <source>
        <dbReference type="ARBA" id="ARBA00023239"/>
    </source>
</evidence>
<gene>
    <name evidence="7" type="ORF">IAG44_00635</name>
</gene>
<dbReference type="CDD" id="cd00609">
    <property type="entry name" value="AAT_like"/>
    <property type="match status" value="1"/>
</dbReference>
<comment type="cofactor">
    <cofactor evidence="1">
        <name>pyridoxal 5'-phosphate</name>
        <dbReference type="ChEBI" id="CHEBI:597326"/>
    </cofactor>
</comment>
<keyword evidence="8" id="KW-1185">Reference proteome</keyword>
<reference evidence="7 8" key="1">
    <citation type="submission" date="2020-08" db="EMBL/GenBank/DDBJ databases">
        <title>A novel species.</title>
        <authorList>
            <person name="Gao J."/>
        </authorList>
    </citation>
    <scope>NUCLEOTIDE SEQUENCE [LARGE SCALE GENOMIC DNA]</scope>
    <source>
        <strain evidence="7 8">CRXT-G-22</strain>
    </source>
</reference>
<evidence type="ECO:0000256" key="3">
    <source>
        <dbReference type="ARBA" id="ARBA00022898"/>
    </source>
</evidence>
<dbReference type="InterPro" id="IPR015424">
    <property type="entry name" value="PyrdxlP-dep_Trfase"/>
</dbReference>
<dbReference type="Proteomes" id="UP000516052">
    <property type="component" value="Chromosome"/>
</dbReference>
<keyword evidence="7" id="KW-0032">Aminotransferase</keyword>
<dbReference type="EC" id="4.4.1.13" evidence="2"/>
<dbReference type="RefSeq" id="WP_187745165.1">
    <property type="nucleotide sequence ID" value="NZ_CP060828.1"/>
</dbReference>
<dbReference type="InterPro" id="IPR015422">
    <property type="entry name" value="PyrdxlP-dep_Trfase_small"/>
</dbReference>
<evidence type="ECO:0000259" key="6">
    <source>
        <dbReference type="Pfam" id="PF00155"/>
    </source>
</evidence>
<keyword evidence="3" id="KW-0663">Pyridoxal phosphate</keyword>
<proteinExistence type="inferred from homology"/>
<dbReference type="Pfam" id="PF00155">
    <property type="entry name" value="Aminotran_1_2"/>
    <property type="match status" value="1"/>
</dbReference>
<name>A0A7H0I5Q6_9ACTN</name>
<dbReference type="EMBL" id="CP060828">
    <property type="protein sequence ID" value="QNP68122.1"/>
    <property type="molecule type" value="Genomic_DNA"/>
</dbReference>
<evidence type="ECO:0000256" key="2">
    <source>
        <dbReference type="ARBA" id="ARBA00012224"/>
    </source>
</evidence>
<dbReference type="GO" id="GO:0030170">
    <property type="term" value="F:pyridoxal phosphate binding"/>
    <property type="evidence" value="ECO:0007669"/>
    <property type="project" value="InterPro"/>
</dbReference>
<dbReference type="PANTHER" id="PTHR43525">
    <property type="entry name" value="PROTEIN MALY"/>
    <property type="match status" value="1"/>
</dbReference>
<keyword evidence="7" id="KW-0808">Transferase</keyword>
<evidence type="ECO:0000313" key="7">
    <source>
        <dbReference type="EMBL" id="QNP68122.1"/>
    </source>
</evidence>
<dbReference type="GO" id="GO:0008483">
    <property type="term" value="F:transaminase activity"/>
    <property type="evidence" value="ECO:0007669"/>
    <property type="project" value="UniProtKB-KW"/>
</dbReference>
<dbReference type="AlphaFoldDB" id="A0A7H0I5Q6"/>
<accession>A0A7H0I5Q6</accession>
<organism evidence="7 8">
    <name type="scientific">Streptomyces roseirectus</name>
    <dbReference type="NCBI Taxonomy" id="2768066"/>
    <lineage>
        <taxon>Bacteria</taxon>
        <taxon>Bacillati</taxon>
        <taxon>Actinomycetota</taxon>
        <taxon>Actinomycetes</taxon>
        <taxon>Kitasatosporales</taxon>
        <taxon>Streptomycetaceae</taxon>
        <taxon>Streptomyces</taxon>
    </lineage>
</organism>
<comment type="similarity">
    <text evidence="5">Belongs to the class-II pyridoxal-phosphate-dependent aminotransferase family. MalY/PatB cystathionine beta-lyase subfamily.</text>
</comment>
<dbReference type="InterPro" id="IPR051798">
    <property type="entry name" value="Class-II_PLP-Dep_Aminotrans"/>
</dbReference>
<evidence type="ECO:0000256" key="1">
    <source>
        <dbReference type="ARBA" id="ARBA00001933"/>
    </source>
</evidence>
<sequence length="384" mass="41619">MPLTALTDGELRAGRGLKWSRAPAGVIPADIAELDFALAPPIRAVLSSAVERSDVGYPDYTGGAPVRLAELFAERTRRRMGWSPEPARVEVCAQVVQALCCALLAFTRRGDEVLLHSPTYPPFLEAVRSLGRRPLLLPVRGAGVAQWAAVEGARRLRLVVLCHPHNPTGHVFGRAALERLAGLAVRSDAVVFADEIHAEIVYPGTEFHSIASVRAAAERTIVFTSAAKSFNIAGLRCAVGHFGGAELHARFRRLPWHLRSGAGALGIAATIAAWESCDDWLDQLREQLGTNRTRVTDFMSHFEQIRFVPPSGTYLAWLDLRATPAASDAHGYFAKTAMIFLQPGSVFGASLEGFVRMNFGTSEERLDSLLERFGRALDGSSGKG</sequence>
<dbReference type="InterPro" id="IPR015421">
    <property type="entry name" value="PyrdxlP-dep_Trfase_major"/>
</dbReference>
<dbReference type="GO" id="GO:0047804">
    <property type="term" value="F:cysteine-S-conjugate beta-lyase activity"/>
    <property type="evidence" value="ECO:0007669"/>
    <property type="project" value="UniProtKB-EC"/>
</dbReference>
<dbReference type="KEGG" id="sroi:IAG44_00635"/>
<evidence type="ECO:0000256" key="5">
    <source>
        <dbReference type="ARBA" id="ARBA00037974"/>
    </source>
</evidence>
<dbReference type="InterPro" id="IPR004839">
    <property type="entry name" value="Aminotransferase_I/II_large"/>
</dbReference>
<dbReference type="PANTHER" id="PTHR43525:SF1">
    <property type="entry name" value="PROTEIN MALY"/>
    <property type="match status" value="1"/>
</dbReference>
<dbReference type="SUPFAM" id="SSF53383">
    <property type="entry name" value="PLP-dependent transferases"/>
    <property type="match status" value="1"/>
</dbReference>
<protein>
    <recommendedName>
        <fullName evidence="2">cysteine-S-conjugate beta-lyase</fullName>
        <ecNumber evidence="2">4.4.1.13</ecNumber>
    </recommendedName>
</protein>
<keyword evidence="4" id="KW-0456">Lyase</keyword>
<dbReference type="Gene3D" id="3.40.640.10">
    <property type="entry name" value="Type I PLP-dependent aspartate aminotransferase-like (Major domain)"/>
    <property type="match status" value="1"/>
</dbReference>
<feature type="domain" description="Aminotransferase class I/classII large" evidence="6">
    <location>
        <begin position="98"/>
        <end position="373"/>
    </location>
</feature>
<evidence type="ECO:0000313" key="8">
    <source>
        <dbReference type="Proteomes" id="UP000516052"/>
    </source>
</evidence>
<dbReference type="Gene3D" id="3.90.1150.10">
    <property type="entry name" value="Aspartate Aminotransferase, domain 1"/>
    <property type="match status" value="1"/>
</dbReference>